<feature type="domain" description="Carboxyltransferase" evidence="4">
    <location>
        <begin position="32"/>
        <end position="319"/>
    </location>
</feature>
<evidence type="ECO:0000256" key="3">
    <source>
        <dbReference type="ARBA" id="ARBA00022840"/>
    </source>
</evidence>
<dbReference type="InterPro" id="IPR052708">
    <property type="entry name" value="PxpC"/>
</dbReference>
<organism evidence="5 6">
    <name type="scientific">Cobetia marina</name>
    <name type="common">Deleya marina</name>
    <dbReference type="NCBI Taxonomy" id="28258"/>
    <lineage>
        <taxon>Bacteria</taxon>
        <taxon>Pseudomonadati</taxon>
        <taxon>Pseudomonadota</taxon>
        <taxon>Gammaproteobacteria</taxon>
        <taxon>Oceanospirillales</taxon>
        <taxon>Halomonadaceae</taxon>
        <taxon>Cobetia</taxon>
    </lineage>
</organism>
<dbReference type="SMART" id="SM00797">
    <property type="entry name" value="AHS2"/>
    <property type="match status" value="1"/>
</dbReference>
<dbReference type="InterPro" id="IPR003778">
    <property type="entry name" value="CT_A_B"/>
</dbReference>
<reference evidence="5 6" key="1">
    <citation type="submission" date="2024-02" db="EMBL/GenBank/DDBJ databases">
        <title>Bacteria isolated from the canopy kelp, Nereocystis luetkeana.</title>
        <authorList>
            <person name="Pfister C.A."/>
            <person name="Younker I.T."/>
            <person name="Light S.H."/>
        </authorList>
    </citation>
    <scope>NUCLEOTIDE SEQUENCE [LARGE SCALE GENOMIC DNA]</scope>
    <source>
        <strain evidence="5 6">TI.5.07</strain>
    </source>
</reference>
<dbReference type="PANTHER" id="PTHR43309">
    <property type="entry name" value="5-OXOPROLINASE SUBUNIT C"/>
    <property type="match status" value="1"/>
</dbReference>
<protein>
    <submittedName>
        <fullName evidence="5">Biotin-dependent carboxyltransferase family protein</fullName>
    </submittedName>
</protein>
<proteinExistence type="predicted"/>
<dbReference type="EMBL" id="JBAKAP010000012">
    <property type="protein sequence ID" value="MEL0617511.1"/>
    <property type="molecule type" value="Genomic_DNA"/>
</dbReference>
<evidence type="ECO:0000256" key="2">
    <source>
        <dbReference type="ARBA" id="ARBA00022801"/>
    </source>
</evidence>
<name>A0ABU9GGA6_COBMA</name>
<evidence type="ECO:0000256" key="1">
    <source>
        <dbReference type="ARBA" id="ARBA00022741"/>
    </source>
</evidence>
<accession>A0ABU9GGA6</accession>
<dbReference type="PANTHER" id="PTHR43309:SF4">
    <property type="entry name" value="CARBOXYLTRANSFERASE DOMAIN-CONTAINING PROTEIN"/>
    <property type="match status" value="1"/>
</dbReference>
<evidence type="ECO:0000313" key="5">
    <source>
        <dbReference type="EMBL" id="MEL0617511.1"/>
    </source>
</evidence>
<dbReference type="NCBIfam" id="TIGR00724">
    <property type="entry name" value="urea_amlyse_rel"/>
    <property type="match status" value="1"/>
</dbReference>
<evidence type="ECO:0000259" key="4">
    <source>
        <dbReference type="SMART" id="SM00797"/>
    </source>
</evidence>
<keyword evidence="1" id="KW-0547">Nucleotide-binding</keyword>
<comment type="caution">
    <text evidence="5">The sequence shown here is derived from an EMBL/GenBank/DDBJ whole genome shotgun (WGS) entry which is preliminary data.</text>
</comment>
<keyword evidence="3" id="KW-0067">ATP-binding</keyword>
<gene>
    <name evidence="5" type="ORF">V6243_11810</name>
</gene>
<dbReference type="Pfam" id="PF02626">
    <property type="entry name" value="CT_A_B"/>
    <property type="match status" value="1"/>
</dbReference>
<keyword evidence="2" id="KW-0378">Hydrolase</keyword>
<evidence type="ECO:0000313" key="6">
    <source>
        <dbReference type="Proteomes" id="UP001378242"/>
    </source>
</evidence>
<dbReference type="RefSeq" id="WP_218015148.1">
    <property type="nucleotide sequence ID" value="NZ_FPLA01000020.1"/>
</dbReference>
<sequence>MSADNDKRVRLDVERSGALALVQDAGRLGVRHLGVTQGGAADWVSLGWANWLLGNAPDAPGLEITMGGGLTLKVGQAGTLALCGADLAATLDGEALLPGQAFAVTAGQVLKFERPVAGLRAYLAFPGGLDVAPVLGSAACTVRDGLGGLDGEGHALASGDVLTAAGNELSLRELPASAQAWQQSLTPEEGEALELALVVGAQIAEFSGDSLFRAFNRDWAVDGRADRMGVRLTGPRLERDGAGMVSEGIPLGAVQVPADGQPIILLNDRQTIGGYPRLGALTPLACAQLAQCVPGTRVRLAAVTPGQARQDHLAALAAWQA</sequence>
<keyword evidence="6" id="KW-1185">Reference proteome</keyword>
<dbReference type="Proteomes" id="UP001378242">
    <property type="component" value="Unassembled WGS sequence"/>
</dbReference>